<proteinExistence type="predicted"/>
<evidence type="ECO:0000313" key="1">
    <source>
        <dbReference type="EMBL" id="QDH91207.1"/>
    </source>
</evidence>
<reference evidence="1" key="1">
    <citation type="submission" date="2019-05" db="EMBL/GenBank/DDBJ databases">
        <title>Metatranscriptomic reconstruction reveals RNA viruses with the potential to shape carbon cycling in soil.</title>
        <authorList>
            <person name="Starr E.P."/>
            <person name="Nuccio E."/>
            <person name="Pett-Ridge J."/>
            <person name="Banfield J.F."/>
            <person name="Firestone M.K."/>
        </authorList>
    </citation>
    <scope>NUCLEOTIDE SEQUENCE</scope>
    <source>
        <strain evidence="1">H3_Bulk_41_scaffold_458</strain>
    </source>
</reference>
<organism evidence="1">
    <name type="scientific">Leviviridae sp</name>
    <dbReference type="NCBI Taxonomy" id="2027243"/>
    <lineage>
        <taxon>Viruses</taxon>
        <taxon>Riboviria</taxon>
        <taxon>Orthornavirae</taxon>
        <taxon>Lenarviricota</taxon>
        <taxon>Leviviricetes</taxon>
        <taxon>Norzivirales</taxon>
        <taxon>Fiersviridae</taxon>
    </lineage>
</organism>
<accession>A0A514DC68</accession>
<name>A0A514DC68_9VIRU</name>
<dbReference type="EMBL" id="MN036088">
    <property type="protein sequence ID" value="QDH91207.1"/>
    <property type="molecule type" value="Genomic_RNA"/>
</dbReference>
<gene>
    <name evidence="1" type="ORF">H3Bulk41458_000002</name>
</gene>
<protein>
    <submittedName>
        <fullName evidence="1">Uncharacterized protein</fullName>
    </submittedName>
</protein>
<sequence length="124" mass="13346">MSFADPQSITLAAPLPVGAVSLPRVSTEKNSSTYASADRMQTLTASSQYGNRNRRLLRLEYSKVSADVFQPDINVQRKMACYLVLDTPVVGFTNAEIQAVWTAFKGNVTASSDAAITKLIGGES</sequence>